<dbReference type="FunCoup" id="A0A067QUY5">
    <property type="interactions" value="111"/>
</dbReference>
<dbReference type="Pfam" id="PF12796">
    <property type="entry name" value="Ank_2"/>
    <property type="match status" value="1"/>
</dbReference>
<dbReference type="PROSITE" id="PS50088">
    <property type="entry name" value="ANK_REPEAT"/>
    <property type="match status" value="1"/>
</dbReference>
<dbReference type="PROSITE" id="PS50297">
    <property type="entry name" value="ANK_REP_REGION"/>
    <property type="match status" value="1"/>
</dbReference>
<dbReference type="SUPFAM" id="SSF48403">
    <property type="entry name" value="Ankyrin repeat"/>
    <property type="match status" value="1"/>
</dbReference>
<feature type="repeat" description="ANK" evidence="1">
    <location>
        <begin position="112"/>
        <end position="144"/>
    </location>
</feature>
<dbReference type="SMART" id="SM00443">
    <property type="entry name" value="G_patch"/>
    <property type="match status" value="1"/>
</dbReference>
<dbReference type="Proteomes" id="UP000027135">
    <property type="component" value="Unassembled WGS sequence"/>
</dbReference>
<dbReference type="STRING" id="136037.A0A067QUY5"/>
<dbReference type="EMBL" id="KK852921">
    <property type="protein sequence ID" value="KDR13806.1"/>
    <property type="molecule type" value="Genomic_DNA"/>
</dbReference>
<dbReference type="OMA" id="QTTWKKH"/>
<evidence type="ECO:0000256" key="1">
    <source>
        <dbReference type="PROSITE-ProRule" id="PRU00023"/>
    </source>
</evidence>
<dbReference type="InterPro" id="IPR036770">
    <property type="entry name" value="Ankyrin_rpt-contain_sf"/>
</dbReference>
<evidence type="ECO:0000259" key="2">
    <source>
        <dbReference type="PROSITE" id="PS50174"/>
    </source>
</evidence>
<dbReference type="InterPro" id="IPR002110">
    <property type="entry name" value="Ankyrin_rpt"/>
</dbReference>
<proteinExistence type="predicted"/>
<keyword evidence="1" id="KW-0040">ANK repeat</keyword>
<keyword evidence="4" id="KW-1185">Reference proteome</keyword>
<feature type="non-terminal residue" evidence="3">
    <location>
        <position position="1"/>
    </location>
</feature>
<name>A0A067QUY5_ZOONE</name>
<organism evidence="3 4">
    <name type="scientific">Zootermopsis nevadensis</name>
    <name type="common">Dampwood termite</name>
    <dbReference type="NCBI Taxonomy" id="136037"/>
    <lineage>
        <taxon>Eukaryota</taxon>
        <taxon>Metazoa</taxon>
        <taxon>Ecdysozoa</taxon>
        <taxon>Arthropoda</taxon>
        <taxon>Hexapoda</taxon>
        <taxon>Insecta</taxon>
        <taxon>Pterygota</taxon>
        <taxon>Neoptera</taxon>
        <taxon>Polyneoptera</taxon>
        <taxon>Dictyoptera</taxon>
        <taxon>Blattodea</taxon>
        <taxon>Blattoidea</taxon>
        <taxon>Termitoidae</taxon>
        <taxon>Termopsidae</taxon>
        <taxon>Zootermopsis</taxon>
    </lineage>
</organism>
<gene>
    <name evidence="3" type="ORF">L798_12105</name>
</gene>
<protein>
    <submittedName>
        <fullName evidence="3">BAT4-like protein</fullName>
    </submittedName>
</protein>
<dbReference type="InterPro" id="IPR039146">
    <property type="entry name" value="GPANK1"/>
</dbReference>
<evidence type="ECO:0000313" key="3">
    <source>
        <dbReference type="EMBL" id="KDR13806.1"/>
    </source>
</evidence>
<dbReference type="GO" id="GO:0003676">
    <property type="term" value="F:nucleic acid binding"/>
    <property type="evidence" value="ECO:0007669"/>
    <property type="project" value="InterPro"/>
</dbReference>
<dbReference type="Gene3D" id="1.25.40.20">
    <property type="entry name" value="Ankyrin repeat-containing domain"/>
    <property type="match status" value="1"/>
</dbReference>
<dbReference type="PANTHER" id="PTHR20923:SF1">
    <property type="entry name" value="G PATCH DOMAIN AND ANKYRIN REPEAT-CONTAINING PROTEIN 1"/>
    <property type="match status" value="1"/>
</dbReference>
<dbReference type="PANTHER" id="PTHR20923">
    <property type="entry name" value="BAT4 PROTEIN-RELATED"/>
    <property type="match status" value="1"/>
</dbReference>
<dbReference type="SMART" id="SM00248">
    <property type="entry name" value="ANK"/>
    <property type="match status" value="3"/>
</dbReference>
<sequence length="458" mass="51315">TVDFPWKRFVREGCSQTEDNIETRKVTGNCLTGEEAKRIYEEVVGSDLSFEDKPTTSRGHGEVTGHSIVRINRCQDRTKLVNALLTEAQKNNVAGLNALLPSSYNINMTDQYGWTPLMSAAYAGALDVVKFLLNHRADVSLRDKSGNTCLSLARRQGHLAVVQAITEGHKESGVQGQPSGAGHFEFFCDSCKQTFRNTSREQHATSTIHLFSCRTQTTIPTVYSIPASNRGYQILVKGGWDREKGLGPEGSGHKFPLKTVLKRDREGLGGPSREKPRVTHFNPHSLKLKRTRRKTSSRCNRDAALAREQRKERELGLLENPQHSLEYLEEVERLGKEIVSDKREVVALDRRRNLNREALRALHKDGGKTWLTVGSLLVKIPANKAQELLHQGNVICALLLFTDQVQLDAEINKLRSELKVKVNRLRDMEFQSPVPGLMLNPLTQSELSAMGQVIGRHT</sequence>
<evidence type="ECO:0000313" key="4">
    <source>
        <dbReference type="Proteomes" id="UP000027135"/>
    </source>
</evidence>
<dbReference type="PROSITE" id="PS50174">
    <property type="entry name" value="G_PATCH"/>
    <property type="match status" value="1"/>
</dbReference>
<dbReference type="eggNOG" id="KOG2384">
    <property type="taxonomic scope" value="Eukaryota"/>
</dbReference>
<feature type="domain" description="G-patch" evidence="2">
    <location>
        <begin position="227"/>
        <end position="273"/>
    </location>
</feature>
<reference evidence="3 4" key="1">
    <citation type="journal article" date="2014" name="Nat. Commun.">
        <title>Molecular traces of alternative social organization in a termite genome.</title>
        <authorList>
            <person name="Terrapon N."/>
            <person name="Li C."/>
            <person name="Robertson H.M."/>
            <person name="Ji L."/>
            <person name="Meng X."/>
            <person name="Booth W."/>
            <person name="Chen Z."/>
            <person name="Childers C.P."/>
            <person name="Glastad K.M."/>
            <person name="Gokhale K."/>
            <person name="Gowin J."/>
            <person name="Gronenberg W."/>
            <person name="Hermansen R.A."/>
            <person name="Hu H."/>
            <person name="Hunt B.G."/>
            <person name="Huylmans A.K."/>
            <person name="Khalil S.M."/>
            <person name="Mitchell R.D."/>
            <person name="Munoz-Torres M.C."/>
            <person name="Mustard J.A."/>
            <person name="Pan H."/>
            <person name="Reese J.T."/>
            <person name="Scharf M.E."/>
            <person name="Sun F."/>
            <person name="Vogel H."/>
            <person name="Xiao J."/>
            <person name="Yang W."/>
            <person name="Yang Z."/>
            <person name="Yang Z."/>
            <person name="Zhou J."/>
            <person name="Zhu J."/>
            <person name="Brent C.S."/>
            <person name="Elsik C.G."/>
            <person name="Goodisman M.A."/>
            <person name="Liberles D.A."/>
            <person name="Roe R.M."/>
            <person name="Vargo E.L."/>
            <person name="Vilcinskas A."/>
            <person name="Wang J."/>
            <person name="Bornberg-Bauer E."/>
            <person name="Korb J."/>
            <person name="Zhang G."/>
            <person name="Liebig J."/>
        </authorList>
    </citation>
    <scope>NUCLEOTIDE SEQUENCE [LARGE SCALE GENOMIC DNA]</scope>
    <source>
        <tissue evidence="3">Whole organism</tissue>
    </source>
</reference>
<accession>A0A067QUY5</accession>
<dbReference type="InParanoid" id="A0A067QUY5"/>
<dbReference type="AlphaFoldDB" id="A0A067QUY5"/>
<dbReference type="CDD" id="cd22860">
    <property type="entry name" value="PDRG1"/>
    <property type="match status" value="1"/>
</dbReference>
<dbReference type="Pfam" id="PF01585">
    <property type="entry name" value="G-patch"/>
    <property type="match status" value="1"/>
</dbReference>
<dbReference type="InterPro" id="IPR000467">
    <property type="entry name" value="G_patch_dom"/>
</dbReference>